<evidence type="ECO:0000313" key="2">
    <source>
        <dbReference type="Proteomes" id="UP000502996"/>
    </source>
</evidence>
<dbReference type="KEGG" id="nano:G5V58_02710"/>
<dbReference type="RefSeq" id="WP_165228535.1">
    <property type="nucleotide sequence ID" value="NZ_CP049257.1"/>
</dbReference>
<name>A0A6G6W9C9_9ACTN</name>
<evidence type="ECO:0000313" key="1">
    <source>
        <dbReference type="EMBL" id="QIG41834.1"/>
    </source>
</evidence>
<dbReference type="EMBL" id="CP049257">
    <property type="protein sequence ID" value="QIG41834.1"/>
    <property type="molecule type" value="Genomic_DNA"/>
</dbReference>
<gene>
    <name evidence="1" type="ORF">G5V58_02710</name>
</gene>
<evidence type="ECO:0008006" key="3">
    <source>
        <dbReference type="Google" id="ProtNLM"/>
    </source>
</evidence>
<sequence>MDDRAPDDPRFTAIMLRKALLADGWTDRGLARMVASGQWARVRRGAYVEGSPWRAAGASGRHELRTRAVMAQARTEVVASHASGVPLYDGPVWGLDLEEVHVTRTDNKAGRREAGVRQHCGRLLDGDVTTLHAVPVMSAARLALEVTTVAPTEAALAVVNHLLHSGQTSLEQVRARYAAGIDRWSGTLATDLVLRLANPAISSVGESRTLYLCFSHHLPAPFAQHPIRDERGRTAFWVDFAWPELGVFLEFDGREKYSRHLRPGESPGDAVFREKRREDRIRELTGWRCIRITWRDLEDPARTAARIRTALFGGAMARLSRSIP</sequence>
<protein>
    <recommendedName>
        <fullName evidence="3">Type IV toxin-antitoxin system AbiEi family antitoxin domain-containing protein</fullName>
    </recommendedName>
</protein>
<accession>A0A6G6W9C9</accession>
<dbReference type="AlphaFoldDB" id="A0A6G6W9C9"/>
<dbReference type="Proteomes" id="UP000502996">
    <property type="component" value="Chromosome"/>
</dbReference>
<organism evidence="1 2">
    <name type="scientific">Nocardioides anomalus</name>
    <dbReference type="NCBI Taxonomy" id="2712223"/>
    <lineage>
        <taxon>Bacteria</taxon>
        <taxon>Bacillati</taxon>
        <taxon>Actinomycetota</taxon>
        <taxon>Actinomycetes</taxon>
        <taxon>Propionibacteriales</taxon>
        <taxon>Nocardioidaceae</taxon>
        <taxon>Nocardioides</taxon>
    </lineage>
</organism>
<proteinExistence type="predicted"/>
<keyword evidence="2" id="KW-1185">Reference proteome</keyword>
<reference evidence="1 2" key="1">
    <citation type="submission" date="2020-02" db="EMBL/GenBank/DDBJ databases">
        <title>Full genome sequence of Nocardioides sp. R-3366.</title>
        <authorList>
            <person name="Im W.-T."/>
        </authorList>
    </citation>
    <scope>NUCLEOTIDE SEQUENCE [LARGE SCALE GENOMIC DNA]</scope>
    <source>
        <strain evidence="1 2">R-3366</strain>
    </source>
</reference>